<feature type="transmembrane region" description="Helical" evidence="1">
    <location>
        <begin position="126"/>
        <end position="144"/>
    </location>
</feature>
<feature type="transmembrane region" description="Helical" evidence="1">
    <location>
        <begin position="20"/>
        <end position="43"/>
    </location>
</feature>
<dbReference type="STRING" id="1423719.FC66_GL000040"/>
<keyword evidence="1" id="KW-1133">Transmembrane helix</keyword>
<evidence type="ECO:0000256" key="1">
    <source>
        <dbReference type="SAM" id="Phobius"/>
    </source>
</evidence>
<dbReference type="RefSeq" id="WP_057973362.1">
    <property type="nucleotide sequence ID" value="NZ_AZDI01000001.1"/>
</dbReference>
<dbReference type="AlphaFoldDB" id="A0A0R1HSH8"/>
<dbReference type="OrthoDB" id="2447941at2"/>
<feature type="transmembrane region" description="Helical" evidence="1">
    <location>
        <begin position="375"/>
        <end position="395"/>
    </location>
</feature>
<dbReference type="EMBL" id="AZDI01000001">
    <property type="protein sequence ID" value="KRK46417.1"/>
    <property type="molecule type" value="Genomic_DNA"/>
</dbReference>
<dbReference type="GO" id="GO:0016020">
    <property type="term" value="C:membrane"/>
    <property type="evidence" value="ECO:0007669"/>
    <property type="project" value="InterPro"/>
</dbReference>
<protein>
    <submittedName>
        <fullName evidence="2">Abc transporter, permease protein</fullName>
    </submittedName>
</protein>
<evidence type="ECO:0000313" key="2">
    <source>
        <dbReference type="EMBL" id="KRK46417.1"/>
    </source>
</evidence>
<dbReference type="PIRSF" id="PIRSF037259">
    <property type="entry name" value="EcsB_ABC"/>
    <property type="match status" value="1"/>
</dbReference>
<feature type="transmembrane region" description="Helical" evidence="1">
    <location>
        <begin position="55"/>
        <end position="72"/>
    </location>
</feature>
<evidence type="ECO:0000313" key="3">
    <source>
        <dbReference type="Proteomes" id="UP000051450"/>
    </source>
</evidence>
<dbReference type="InterPro" id="IPR010288">
    <property type="entry name" value="EcsB_ABC"/>
</dbReference>
<name>A0A0R1HSH8_9LACO</name>
<organism evidence="2 3">
    <name type="scientific">Dellaglioa algida DSM 15638</name>
    <dbReference type="NCBI Taxonomy" id="1423719"/>
    <lineage>
        <taxon>Bacteria</taxon>
        <taxon>Bacillati</taxon>
        <taxon>Bacillota</taxon>
        <taxon>Bacilli</taxon>
        <taxon>Lactobacillales</taxon>
        <taxon>Lactobacillaceae</taxon>
        <taxon>Dellaglioa</taxon>
    </lineage>
</organism>
<dbReference type="Pfam" id="PF05975">
    <property type="entry name" value="EcsB"/>
    <property type="match status" value="1"/>
</dbReference>
<feature type="transmembrane region" description="Helical" evidence="1">
    <location>
        <begin position="350"/>
        <end position="369"/>
    </location>
</feature>
<sequence length="405" mass="46834">MKDLWTNRLKSHQLLLLKYLRYVLNDHFVVAIMFFVGGLGLAYSNGLKVMPINLIWYRPALIVGLLVILQIGRLSTLLKEADIVFLLPQEYTLGTYLKKAKRYSTIMASLMQLVFIVLLIPVMMIGMKITLMDVIFLIFTQLCLKNNWLTVSLLEKYQNNRFGRLNKTLVTGLLPIVIYSIGLYGSFIVSFIIAVLSSLILSYLSVQDFKEIFDWKKAISFEENRMLGIYRFFNLFTDVPMVRGQVKRRAYLDFILNRVRKDDKNVYMFLYARGFIRGTEFSGLFIRLTLIGALIIAFIPVGWLAIAFLVLFIYLIGFQLLPFAKHYDNIIFTRLYPRGKDFQIKNFKKFTLVVLGISALFLNMALYIGTGQLMMLGYGILASLIEISLFTKFYLVTRVKKILDV</sequence>
<reference evidence="2 3" key="1">
    <citation type="journal article" date="2015" name="Genome Announc.">
        <title>Expanding the biotechnology potential of lactobacilli through comparative genomics of 213 strains and associated genera.</title>
        <authorList>
            <person name="Sun Z."/>
            <person name="Harris H.M."/>
            <person name="McCann A."/>
            <person name="Guo C."/>
            <person name="Argimon S."/>
            <person name="Zhang W."/>
            <person name="Yang X."/>
            <person name="Jeffery I.B."/>
            <person name="Cooney J.C."/>
            <person name="Kagawa T.F."/>
            <person name="Liu W."/>
            <person name="Song Y."/>
            <person name="Salvetti E."/>
            <person name="Wrobel A."/>
            <person name="Rasinkangas P."/>
            <person name="Parkhill J."/>
            <person name="Rea M.C."/>
            <person name="O'Sullivan O."/>
            <person name="Ritari J."/>
            <person name="Douillard F.P."/>
            <person name="Paul Ross R."/>
            <person name="Yang R."/>
            <person name="Briner A.E."/>
            <person name="Felis G.E."/>
            <person name="de Vos W.M."/>
            <person name="Barrangou R."/>
            <person name="Klaenhammer T.R."/>
            <person name="Caufield P.W."/>
            <person name="Cui Y."/>
            <person name="Zhang H."/>
            <person name="O'Toole P.W."/>
        </authorList>
    </citation>
    <scope>NUCLEOTIDE SEQUENCE [LARGE SCALE GENOMIC DNA]</scope>
    <source>
        <strain evidence="2 3">DSM 15638</strain>
    </source>
</reference>
<feature type="transmembrane region" description="Helical" evidence="1">
    <location>
        <begin position="305"/>
        <end position="324"/>
    </location>
</feature>
<keyword evidence="1" id="KW-0472">Membrane</keyword>
<keyword evidence="1" id="KW-0812">Transmembrane</keyword>
<gene>
    <name evidence="2" type="ORF">FC66_GL000040</name>
</gene>
<accession>A0A0R1HSH8</accession>
<comment type="caution">
    <text evidence="2">The sequence shown here is derived from an EMBL/GenBank/DDBJ whole genome shotgun (WGS) entry which is preliminary data.</text>
</comment>
<feature type="transmembrane region" description="Helical" evidence="1">
    <location>
        <begin position="103"/>
        <end position="120"/>
    </location>
</feature>
<dbReference type="PATRIC" id="fig|1423719.4.peg.38"/>
<proteinExistence type="predicted"/>
<keyword evidence="3" id="KW-1185">Reference proteome</keyword>
<dbReference type="Proteomes" id="UP000051450">
    <property type="component" value="Unassembled WGS sequence"/>
</dbReference>